<feature type="domain" description="Acyl-CoA dehydrogenase/oxidase N-terminal" evidence="11">
    <location>
        <begin position="88"/>
        <end position="143"/>
    </location>
</feature>
<evidence type="ECO:0000313" key="13">
    <source>
        <dbReference type="Proteomes" id="UP000177876"/>
    </source>
</evidence>
<name>A0A1F2WR81_9ACTN</name>
<dbReference type="GO" id="GO:0009083">
    <property type="term" value="P:branched-chain amino acid catabolic process"/>
    <property type="evidence" value="ECO:0007669"/>
    <property type="project" value="UniProtKB-KW"/>
</dbReference>
<protein>
    <recommendedName>
        <fullName evidence="14">Acyl-CoA dehydrogenase</fullName>
    </recommendedName>
</protein>
<comment type="cofactor">
    <cofactor evidence="1 8">
        <name>FAD</name>
        <dbReference type="ChEBI" id="CHEBI:57692"/>
    </cofactor>
</comment>
<dbReference type="Proteomes" id="UP000177876">
    <property type="component" value="Unassembled WGS sequence"/>
</dbReference>
<dbReference type="SUPFAM" id="SSF47203">
    <property type="entry name" value="Acyl-CoA dehydrogenase C-terminal domain-like"/>
    <property type="match status" value="1"/>
</dbReference>
<sequence length="424" mass="47276">MFELTEPLKMLEQALRPYCEKELSAKVEPLEKGEVAVLDIMRDFDRAFGINAMVSGALHEMIERKCRREREGIEEKGSLQEVLAGEVGEAMDPLLIFIVMKELCRVSPSFALSLGAHIGLCGQTILAKGTSDQIENYALPLFSFEKLGCWALTEPESGSDAFALSTTAVPDGDFYVLNGSKTFITNAPCADIFVVYAKIDREDSKADKRMIHPFVLERDNEGLSVGKPMHKMGMRGSPTGQIFLSDARVHRDQLLGKREKTSRSQAQETLTSEREENAAMAWGIIERCLEESIKYAVERKQFGMRLIEFQLIQEKIARMYVHLENVRNLAFKQAWAMREGRSNILDACAAKFYAAAAAVEVGMEAIQLMGGYGYIEEQQVERLTRDAKLLMIGGGTSEIQLLNIAKELVRDKGLSLSLTGGLRN</sequence>
<dbReference type="Gene3D" id="1.20.140.10">
    <property type="entry name" value="Butyryl-CoA Dehydrogenase, subunit A, domain 3"/>
    <property type="match status" value="1"/>
</dbReference>
<dbReference type="FunFam" id="1.20.140.10:FF:000001">
    <property type="entry name" value="Acyl-CoA dehydrogenase"/>
    <property type="match status" value="1"/>
</dbReference>
<dbReference type="InterPro" id="IPR009075">
    <property type="entry name" value="AcylCo_DH/oxidase_C"/>
</dbReference>
<reference evidence="12 13" key="1">
    <citation type="journal article" date="2016" name="Nat. Commun.">
        <title>Thousands of microbial genomes shed light on interconnected biogeochemical processes in an aquifer system.</title>
        <authorList>
            <person name="Anantharaman K."/>
            <person name="Brown C.T."/>
            <person name="Hug L.A."/>
            <person name="Sharon I."/>
            <person name="Castelle C.J."/>
            <person name="Probst A.J."/>
            <person name="Thomas B.C."/>
            <person name="Singh A."/>
            <person name="Wilkins M.J."/>
            <person name="Karaoz U."/>
            <person name="Brodie E.L."/>
            <person name="Williams K.H."/>
            <person name="Hubbard S.S."/>
            <person name="Banfield J.F."/>
        </authorList>
    </citation>
    <scope>NUCLEOTIDE SEQUENCE [LARGE SCALE GENOMIC DNA]</scope>
</reference>
<dbReference type="EMBL" id="MELK01000016">
    <property type="protein sequence ID" value="OFW59388.1"/>
    <property type="molecule type" value="Genomic_DNA"/>
</dbReference>
<dbReference type="GO" id="GO:0050660">
    <property type="term" value="F:flavin adenine dinucleotide binding"/>
    <property type="evidence" value="ECO:0007669"/>
    <property type="project" value="InterPro"/>
</dbReference>
<comment type="pathway">
    <text evidence="2">Amino-acid degradation; L-valine degradation.</text>
</comment>
<gene>
    <name evidence="12" type="ORF">A2Y75_11195</name>
</gene>
<proteinExistence type="inferred from homology"/>
<accession>A0A1F2WR81</accession>
<evidence type="ECO:0000256" key="1">
    <source>
        <dbReference type="ARBA" id="ARBA00001974"/>
    </source>
</evidence>
<dbReference type="AlphaFoldDB" id="A0A1F2WR81"/>
<dbReference type="PANTHER" id="PTHR43884">
    <property type="entry name" value="ACYL-COA DEHYDROGENASE"/>
    <property type="match status" value="1"/>
</dbReference>
<organism evidence="12 13">
    <name type="scientific">Candidatus Solincola sediminis</name>
    <dbReference type="NCBI Taxonomy" id="1797199"/>
    <lineage>
        <taxon>Bacteria</taxon>
        <taxon>Bacillati</taxon>
        <taxon>Actinomycetota</taxon>
        <taxon>Candidatus Geothermincolia</taxon>
        <taxon>Candidatus Geothermincolales</taxon>
        <taxon>Candidatus Geothermincolaceae</taxon>
        <taxon>Candidatus Solincola</taxon>
    </lineage>
</organism>
<dbReference type="Pfam" id="PF00441">
    <property type="entry name" value="Acyl-CoA_dh_1"/>
    <property type="match status" value="1"/>
</dbReference>
<dbReference type="Pfam" id="PF02770">
    <property type="entry name" value="Acyl-CoA_dh_M"/>
    <property type="match status" value="1"/>
</dbReference>
<evidence type="ECO:0000259" key="9">
    <source>
        <dbReference type="Pfam" id="PF00441"/>
    </source>
</evidence>
<dbReference type="STRING" id="1797197.A2Y75_11195"/>
<evidence type="ECO:0000256" key="3">
    <source>
        <dbReference type="ARBA" id="ARBA00009347"/>
    </source>
</evidence>
<evidence type="ECO:0000313" key="12">
    <source>
        <dbReference type="EMBL" id="OFW59388.1"/>
    </source>
</evidence>
<dbReference type="InterPro" id="IPR006091">
    <property type="entry name" value="Acyl-CoA_Oxase/DH_mid-dom"/>
</dbReference>
<dbReference type="InterPro" id="IPR046373">
    <property type="entry name" value="Acyl-CoA_Oxase/DH_mid-dom_sf"/>
</dbReference>
<dbReference type="GO" id="GO:0003995">
    <property type="term" value="F:acyl-CoA dehydrogenase activity"/>
    <property type="evidence" value="ECO:0007669"/>
    <property type="project" value="InterPro"/>
</dbReference>
<dbReference type="InterPro" id="IPR009100">
    <property type="entry name" value="AcylCoA_DH/oxidase_NM_dom_sf"/>
</dbReference>
<dbReference type="FunFam" id="2.40.110.10:FF:000001">
    <property type="entry name" value="Acyl-CoA dehydrogenase, mitochondrial"/>
    <property type="match status" value="1"/>
</dbReference>
<dbReference type="Pfam" id="PF02771">
    <property type="entry name" value="Acyl-CoA_dh_N"/>
    <property type="match status" value="1"/>
</dbReference>
<dbReference type="InterPro" id="IPR037069">
    <property type="entry name" value="AcylCoA_DH/ox_N_sf"/>
</dbReference>
<comment type="similarity">
    <text evidence="3 8">Belongs to the acyl-CoA dehydrogenase family.</text>
</comment>
<keyword evidence="6 8" id="KW-0274">FAD</keyword>
<dbReference type="Gene3D" id="2.40.110.10">
    <property type="entry name" value="Butyryl-CoA Dehydrogenase, subunit A, domain 2"/>
    <property type="match status" value="1"/>
</dbReference>
<dbReference type="InterPro" id="IPR036250">
    <property type="entry name" value="AcylCo_DH-like_C"/>
</dbReference>
<dbReference type="Gene3D" id="1.10.540.10">
    <property type="entry name" value="Acyl-CoA dehydrogenase/oxidase, N-terminal domain"/>
    <property type="match status" value="1"/>
</dbReference>
<keyword evidence="7 8" id="KW-0560">Oxidoreductase</keyword>
<dbReference type="PROSITE" id="PS00072">
    <property type="entry name" value="ACYL_COA_DH_1"/>
    <property type="match status" value="1"/>
</dbReference>
<evidence type="ECO:0000259" key="10">
    <source>
        <dbReference type="Pfam" id="PF02770"/>
    </source>
</evidence>
<evidence type="ECO:0000256" key="2">
    <source>
        <dbReference type="ARBA" id="ARBA00005109"/>
    </source>
</evidence>
<keyword evidence="4" id="KW-0101">Branched-chain amino acid catabolism</keyword>
<feature type="domain" description="Acyl-CoA dehydrogenase/oxidase C-terminal" evidence="9">
    <location>
        <begin position="265"/>
        <end position="408"/>
    </location>
</feature>
<dbReference type="SUPFAM" id="SSF56645">
    <property type="entry name" value="Acyl-CoA dehydrogenase NM domain-like"/>
    <property type="match status" value="1"/>
</dbReference>
<evidence type="ECO:0000256" key="4">
    <source>
        <dbReference type="ARBA" id="ARBA00022456"/>
    </source>
</evidence>
<dbReference type="InterPro" id="IPR006089">
    <property type="entry name" value="Acyl-CoA_DH_CS"/>
</dbReference>
<evidence type="ECO:0000256" key="8">
    <source>
        <dbReference type="RuleBase" id="RU362125"/>
    </source>
</evidence>
<dbReference type="InterPro" id="IPR013786">
    <property type="entry name" value="AcylCoA_DH/ox_N"/>
</dbReference>
<evidence type="ECO:0000256" key="7">
    <source>
        <dbReference type="ARBA" id="ARBA00023002"/>
    </source>
</evidence>
<keyword evidence="5 8" id="KW-0285">Flavoprotein</keyword>
<feature type="domain" description="Acyl-CoA oxidase/dehydrogenase middle" evidence="10">
    <location>
        <begin position="149"/>
        <end position="246"/>
    </location>
</feature>
<dbReference type="PANTHER" id="PTHR43884:SF12">
    <property type="entry name" value="ISOVALERYL-COA DEHYDROGENASE, MITOCHONDRIAL-RELATED"/>
    <property type="match status" value="1"/>
</dbReference>
<evidence type="ECO:0000259" key="11">
    <source>
        <dbReference type="Pfam" id="PF02771"/>
    </source>
</evidence>
<evidence type="ECO:0000256" key="5">
    <source>
        <dbReference type="ARBA" id="ARBA00022630"/>
    </source>
</evidence>
<dbReference type="PROSITE" id="PS00073">
    <property type="entry name" value="ACYL_COA_DH_2"/>
    <property type="match status" value="1"/>
</dbReference>
<comment type="caution">
    <text evidence="12">The sequence shown here is derived from an EMBL/GenBank/DDBJ whole genome shotgun (WGS) entry which is preliminary data.</text>
</comment>
<evidence type="ECO:0000256" key="6">
    <source>
        <dbReference type="ARBA" id="ARBA00022827"/>
    </source>
</evidence>
<evidence type="ECO:0008006" key="14">
    <source>
        <dbReference type="Google" id="ProtNLM"/>
    </source>
</evidence>